<dbReference type="InterPro" id="IPR051210">
    <property type="entry name" value="Ub_ligase/GEF_domain"/>
</dbReference>
<sequence>MAALEQPLRVGPLERDIELAITALKRGAQLLKYGRRGKPKFCPFRLSNDESALIWISGKEEKHLKLSHVSRIIPGQRTPIFQRYPRPEKEYQSFSLIYSDRSLDLICKDKEEAEVWFTGLKALLSHRQLWKKREETSNDGLLSEANSPRSYTLRSSPLSFAFGSDDSSLKDGVGPVPLRTPYDSPPKVGSEKALSDVAYTVPPKVLFPLESACEPGLDETTGRLKGTNADAFRVSLSSAVSSSSQGSGRDDNDALGDVYIWGKALVRAF</sequence>
<dbReference type="PANTHER" id="PTHR22870">
    <property type="entry name" value="REGULATOR OF CHROMOSOME CONDENSATION"/>
    <property type="match status" value="1"/>
</dbReference>
<keyword evidence="1" id="KW-0677">Repeat</keyword>
<dbReference type="SUPFAM" id="SSF50729">
    <property type="entry name" value="PH domain-like"/>
    <property type="match status" value="1"/>
</dbReference>
<name>A0AAV1RKC4_9ROSI</name>
<dbReference type="Gene3D" id="2.30.29.30">
    <property type="entry name" value="Pleckstrin-homology domain (PH domain)/Phosphotyrosine-binding domain (PTB)"/>
    <property type="match status" value="1"/>
</dbReference>
<evidence type="ECO:0000259" key="2">
    <source>
        <dbReference type="Pfam" id="PF16457"/>
    </source>
</evidence>
<dbReference type="Proteomes" id="UP001314170">
    <property type="component" value="Unassembled WGS sequence"/>
</dbReference>
<evidence type="ECO:0000313" key="3">
    <source>
        <dbReference type="EMBL" id="CAK7336528.1"/>
    </source>
</evidence>
<proteinExistence type="predicted"/>
<comment type="caution">
    <text evidence="3">The sequence shown here is derived from an EMBL/GenBank/DDBJ whole genome shotgun (WGS) entry which is preliminary data.</text>
</comment>
<keyword evidence="4" id="KW-1185">Reference proteome</keyword>
<dbReference type="EMBL" id="CAWUPB010000994">
    <property type="protein sequence ID" value="CAK7336528.1"/>
    <property type="molecule type" value="Genomic_DNA"/>
</dbReference>
<reference evidence="3 4" key="1">
    <citation type="submission" date="2024-01" db="EMBL/GenBank/DDBJ databases">
        <authorList>
            <person name="Waweru B."/>
        </authorList>
    </citation>
    <scope>NUCLEOTIDE SEQUENCE [LARGE SCALE GENOMIC DNA]</scope>
</reference>
<dbReference type="AlphaFoldDB" id="A0AAV1RKC4"/>
<organism evidence="3 4">
    <name type="scientific">Dovyalis caffra</name>
    <dbReference type="NCBI Taxonomy" id="77055"/>
    <lineage>
        <taxon>Eukaryota</taxon>
        <taxon>Viridiplantae</taxon>
        <taxon>Streptophyta</taxon>
        <taxon>Embryophyta</taxon>
        <taxon>Tracheophyta</taxon>
        <taxon>Spermatophyta</taxon>
        <taxon>Magnoliopsida</taxon>
        <taxon>eudicotyledons</taxon>
        <taxon>Gunneridae</taxon>
        <taxon>Pentapetalae</taxon>
        <taxon>rosids</taxon>
        <taxon>fabids</taxon>
        <taxon>Malpighiales</taxon>
        <taxon>Salicaceae</taxon>
        <taxon>Flacourtieae</taxon>
        <taxon>Dovyalis</taxon>
    </lineage>
</organism>
<dbReference type="PANTHER" id="PTHR22870:SF415">
    <property type="entry name" value="FYVE-TYPE DOMAIN-CONTAINING PROTEIN"/>
    <property type="match status" value="1"/>
</dbReference>
<accession>A0AAV1RKC4</accession>
<feature type="domain" description="PH" evidence="2">
    <location>
        <begin position="22"/>
        <end position="124"/>
    </location>
</feature>
<protein>
    <recommendedName>
        <fullName evidence="2">PH domain-containing protein</fullName>
    </recommendedName>
</protein>
<dbReference type="Pfam" id="PF16457">
    <property type="entry name" value="PH_12"/>
    <property type="match status" value="1"/>
</dbReference>
<evidence type="ECO:0000256" key="1">
    <source>
        <dbReference type="ARBA" id="ARBA00022737"/>
    </source>
</evidence>
<dbReference type="InterPro" id="IPR011993">
    <property type="entry name" value="PH-like_dom_sf"/>
</dbReference>
<gene>
    <name evidence="3" type="ORF">DCAF_LOCUS11537</name>
</gene>
<evidence type="ECO:0000313" key="4">
    <source>
        <dbReference type="Proteomes" id="UP001314170"/>
    </source>
</evidence>
<dbReference type="InterPro" id="IPR001849">
    <property type="entry name" value="PH_domain"/>
</dbReference>
<dbReference type="CDD" id="cd13365">
    <property type="entry name" value="PH_PLC_plant-like"/>
    <property type="match status" value="1"/>
</dbReference>